<feature type="domain" description="DinB-like" evidence="1">
    <location>
        <begin position="26"/>
        <end position="144"/>
    </location>
</feature>
<name>A0A558C380_9BACT</name>
<gene>
    <name evidence="2" type="ORF">FNT36_03640</name>
</gene>
<evidence type="ECO:0000313" key="3">
    <source>
        <dbReference type="Proteomes" id="UP000317624"/>
    </source>
</evidence>
<proteinExistence type="predicted"/>
<dbReference type="SUPFAM" id="SSF109854">
    <property type="entry name" value="DinB/YfiT-like putative metalloenzymes"/>
    <property type="match status" value="1"/>
</dbReference>
<dbReference type="AlphaFoldDB" id="A0A558C380"/>
<dbReference type="RefSeq" id="WP_144844458.1">
    <property type="nucleotide sequence ID" value="NZ_VMRJ01000001.1"/>
</dbReference>
<accession>A0A558C380</accession>
<evidence type="ECO:0000259" key="1">
    <source>
        <dbReference type="Pfam" id="PF12867"/>
    </source>
</evidence>
<sequence>MELTEAIAQHVLEVYEGDNWTEVAILPTLHDVTWREAITQTPASPNTIATLLHHLTFWNRVMARRAQGVATEVGPANGFDAPTIEKEADWQALLADSRQSAQELAAAIRSFDEAKLPDTILPGYASAYKNLQGAVEHLHYHLGQLVLLKKLVRGTYARA</sequence>
<evidence type="ECO:0000313" key="2">
    <source>
        <dbReference type="EMBL" id="TVT43196.1"/>
    </source>
</evidence>
<dbReference type="OrthoDB" id="9814103at2"/>
<protein>
    <submittedName>
        <fullName evidence="2">DinB family protein</fullName>
    </submittedName>
</protein>
<dbReference type="Proteomes" id="UP000317624">
    <property type="component" value="Unassembled WGS sequence"/>
</dbReference>
<dbReference type="InterPro" id="IPR034660">
    <property type="entry name" value="DinB/YfiT-like"/>
</dbReference>
<comment type="caution">
    <text evidence="2">The sequence shown here is derived from an EMBL/GenBank/DDBJ whole genome shotgun (WGS) entry which is preliminary data.</text>
</comment>
<dbReference type="EMBL" id="VMRJ01000001">
    <property type="protein sequence ID" value="TVT43196.1"/>
    <property type="molecule type" value="Genomic_DNA"/>
</dbReference>
<dbReference type="InterPro" id="IPR024775">
    <property type="entry name" value="DinB-like"/>
</dbReference>
<dbReference type="Gene3D" id="1.20.120.450">
    <property type="entry name" value="dinb family like domain"/>
    <property type="match status" value="1"/>
</dbReference>
<dbReference type="Pfam" id="PF12867">
    <property type="entry name" value="DinB_2"/>
    <property type="match status" value="1"/>
</dbReference>
<reference evidence="2 3" key="1">
    <citation type="submission" date="2019-07" db="EMBL/GenBank/DDBJ databases">
        <title>Hymenobacter sp. straun FUR1 Genome sequencing and assembly.</title>
        <authorList>
            <person name="Chhetri G."/>
        </authorList>
    </citation>
    <scope>NUCLEOTIDE SEQUENCE [LARGE SCALE GENOMIC DNA]</scope>
    <source>
        <strain evidence="2 3">Fur1</strain>
    </source>
</reference>
<keyword evidence="3" id="KW-1185">Reference proteome</keyword>
<organism evidence="2 3">
    <name type="scientific">Hymenobacter setariae</name>
    <dbReference type="NCBI Taxonomy" id="2594794"/>
    <lineage>
        <taxon>Bacteria</taxon>
        <taxon>Pseudomonadati</taxon>
        <taxon>Bacteroidota</taxon>
        <taxon>Cytophagia</taxon>
        <taxon>Cytophagales</taxon>
        <taxon>Hymenobacteraceae</taxon>
        <taxon>Hymenobacter</taxon>
    </lineage>
</organism>